<evidence type="ECO:0000313" key="9">
    <source>
        <dbReference type="EMBL" id="PIN23974.1"/>
    </source>
</evidence>
<keyword evidence="3" id="KW-0963">Cytoplasm</keyword>
<evidence type="ECO:0000256" key="7">
    <source>
        <dbReference type="SAM" id="MobiDB-lite"/>
    </source>
</evidence>
<name>A0A2G9I2J2_9LAMI</name>
<keyword evidence="10" id="KW-1185">Reference proteome</keyword>
<dbReference type="Pfam" id="PF06886">
    <property type="entry name" value="TPX2"/>
    <property type="match status" value="1"/>
</dbReference>
<keyword evidence="4" id="KW-0493">Microtubule</keyword>
<evidence type="ECO:0000256" key="2">
    <source>
        <dbReference type="ARBA" id="ARBA00005885"/>
    </source>
</evidence>
<feature type="compositionally biased region" description="Basic residues" evidence="7">
    <location>
        <begin position="326"/>
        <end position="335"/>
    </location>
</feature>
<evidence type="ECO:0000256" key="3">
    <source>
        <dbReference type="ARBA" id="ARBA00022490"/>
    </source>
</evidence>
<comment type="similarity">
    <text evidence="2">Belongs to the TPX2 family.</text>
</comment>
<evidence type="ECO:0000259" key="8">
    <source>
        <dbReference type="Pfam" id="PF06886"/>
    </source>
</evidence>
<evidence type="ECO:0000313" key="10">
    <source>
        <dbReference type="Proteomes" id="UP000231279"/>
    </source>
</evidence>
<dbReference type="OrthoDB" id="1939285at2759"/>
<dbReference type="PANTHER" id="PTHR31358">
    <property type="entry name" value="PROTEIN WVD2-LIKE 4"/>
    <property type="match status" value="1"/>
</dbReference>
<feature type="compositionally biased region" description="Basic and acidic residues" evidence="7">
    <location>
        <begin position="83"/>
        <end position="95"/>
    </location>
</feature>
<feature type="coiled-coil region" evidence="6">
    <location>
        <begin position="260"/>
        <end position="290"/>
    </location>
</feature>
<proteinExistence type="inferred from homology"/>
<dbReference type="AlphaFoldDB" id="A0A2G9I2J2"/>
<organism evidence="9 10">
    <name type="scientific">Handroanthus impetiginosus</name>
    <dbReference type="NCBI Taxonomy" id="429701"/>
    <lineage>
        <taxon>Eukaryota</taxon>
        <taxon>Viridiplantae</taxon>
        <taxon>Streptophyta</taxon>
        <taxon>Embryophyta</taxon>
        <taxon>Tracheophyta</taxon>
        <taxon>Spermatophyta</taxon>
        <taxon>Magnoliopsida</taxon>
        <taxon>eudicotyledons</taxon>
        <taxon>Gunneridae</taxon>
        <taxon>Pentapetalae</taxon>
        <taxon>asterids</taxon>
        <taxon>lamiids</taxon>
        <taxon>Lamiales</taxon>
        <taxon>Bignoniaceae</taxon>
        <taxon>Crescentiina</taxon>
        <taxon>Tabebuia alliance</taxon>
        <taxon>Handroanthus</taxon>
    </lineage>
</organism>
<dbReference type="STRING" id="429701.A0A2G9I2J2"/>
<sequence length="469" mass="50401">MAADSVIPVSGYGAEFENGLHQPLPLSEKVNGTSNGNFGVEELTTSLEDSVNLSSNSSGSVKGITEEPALPSESHPTTILEEVGVKETSDTKNSEAPKGTGKAKTGKPLSPRQAASTGSSKSKDGKEVPKSSIASNGKIASESRPGRTSAVKTKSKSFNEKQAAENSKVVSVPKNRNISKHPGHPDAASFSASGAPSEELLQETRPKALEKGPASKAEEVPPSSSSPTAEDAKPRKLGHLPTYSFNFRCNERAEKRREFYSKLEEKIHAKEVEKNNLQAKTKETQEAEIKLWRKSLGFKATPMPSFYQEPPPPKVELKKIPTTRAKSPKLGRKKSSTAEPEETDTLSARPGRFSLDEKVAQNIGTKAPPVGHVKKPVRKSLPKLPSEKTSLSNEKKKVTSRRTTTSEETGDSVVQLNDLSKEENEAAPDTQKLEAEATAVPIERETGILNEPAVEAQEQTGTMQAPIAV</sequence>
<protein>
    <recommendedName>
        <fullName evidence="8">TPX2 C-terminal domain-containing protein</fullName>
    </recommendedName>
</protein>
<feature type="region of interest" description="Disordered" evidence="7">
    <location>
        <begin position="301"/>
        <end position="469"/>
    </location>
</feature>
<dbReference type="InterPro" id="IPR027329">
    <property type="entry name" value="TPX2_C"/>
</dbReference>
<evidence type="ECO:0000256" key="4">
    <source>
        <dbReference type="ARBA" id="ARBA00022701"/>
    </source>
</evidence>
<feature type="domain" description="TPX2 C-terminal" evidence="8">
    <location>
        <begin position="245"/>
        <end position="320"/>
    </location>
</feature>
<comment type="caution">
    <text evidence="9">The sequence shown here is derived from an EMBL/GenBank/DDBJ whole genome shotgun (WGS) entry which is preliminary data.</text>
</comment>
<evidence type="ECO:0000256" key="1">
    <source>
        <dbReference type="ARBA" id="ARBA00004245"/>
    </source>
</evidence>
<dbReference type="GO" id="GO:0005874">
    <property type="term" value="C:microtubule"/>
    <property type="evidence" value="ECO:0007669"/>
    <property type="project" value="UniProtKB-KW"/>
</dbReference>
<dbReference type="PANTHER" id="PTHR31358:SF29">
    <property type="entry name" value="PROTEIN WVD2-LIKE 5-RELATED"/>
    <property type="match status" value="1"/>
</dbReference>
<feature type="compositionally biased region" description="Basic residues" evidence="7">
    <location>
        <begin position="372"/>
        <end position="381"/>
    </location>
</feature>
<evidence type="ECO:0000256" key="5">
    <source>
        <dbReference type="ARBA" id="ARBA00023212"/>
    </source>
</evidence>
<keyword evidence="5" id="KW-0206">Cytoskeleton</keyword>
<feature type="region of interest" description="Disordered" evidence="7">
    <location>
        <begin position="15"/>
        <end position="246"/>
    </location>
</feature>
<feature type="compositionally biased region" description="Low complexity" evidence="7">
    <location>
        <begin position="46"/>
        <end position="61"/>
    </location>
</feature>
<dbReference type="InterPro" id="IPR044833">
    <property type="entry name" value="WDL5/6"/>
</dbReference>
<dbReference type="Proteomes" id="UP000231279">
    <property type="component" value="Unassembled WGS sequence"/>
</dbReference>
<keyword evidence="6" id="KW-0175">Coiled coil</keyword>
<reference evidence="10" key="1">
    <citation type="journal article" date="2018" name="Gigascience">
        <title>Genome assembly of the Pink Ipe (Handroanthus impetiginosus, Bignoniaceae), a highly valued, ecologically keystone Neotropical timber forest tree.</title>
        <authorList>
            <person name="Silva-Junior O.B."/>
            <person name="Grattapaglia D."/>
            <person name="Novaes E."/>
            <person name="Collevatti R.G."/>
        </authorList>
    </citation>
    <scope>NUCLEOTIDE SEQUENCE [LARGE SCALE GENOMIC DNA]</scope>
    <source>
        <strain evidence="10">cv. UFG-1</strain>
    </source>
</reference>
<dbReference type="EMBL" id="NKXS01000477">
    <property type="protein sequence ID" value="PIN23974.1"/>
    <property type="molecule type" value="Genomic_DNA"/>
</dbReference>
<gene>
    <name evidence="9" type="ORF">CDL12_03277</name>
</gene>
<evidence type="ECO:0000256" key="6">
    <source>
        <dbReference type="SAM" id="Coils"/>
    </source>
</evidence>
<feature type="compositionally biased region" description="Low complexity" evidence="7">
    <location>
        <begin position="96"/>
        <end position="108"/>
    </location>
</feature>
<accession>A0A2G9I2J2</accession>
<comment type="subcellular location">
    <subcellularLocation>
        <location evidence="1">Cytoplasm</location>
        <location evidence="1">Cytoskeleton</location>
    </subcellularLocation>
</comment>
<dbReference type="GO" id="GO:0008017">
    <property type="term" value="F:microtubule binding"/>
    <property type="evidence" value="ECO:0007669"/>
    <property type="project" value="InterPro"/>
</dbReference>